<dbReference type="PANTHER" id="PTHR11003">
    <property type="entry name" value="POTASSIUM CHANNEL, SUBFAMILY K"/>
    <property type="match status" value="1"/>
</dbReference>
<proteinExistence type="inferred from homology"/>
<feature type="transmembrane region" description="Helical" evidence="9">
    <location>
        <begin position="128"/>
        <end position="149"/>
    </location>
</feature>
<feature type="transmembrane region" description="Helical" evidence="9">
    <location>
        <begin position="326"/>
        <end position="348"/>
    </location>
</feature>
<keyword evidence="7 8" id="KW-0407">Ion channel</keyword>
<evidence type="ECO:0000256" key="1">
    <source>
        <dbReference type="ARBA" id="ARBA00004141"/>
    </source>
</evidence>
<evidence type="ECO:0000256" key="8">
    <source>
        <dbReference type="RuleBase" id="RU003857"/>
    </source>
</evidence>
<keyword evidence="2 8" id="KW-0813">Transport</keyword>
<dbReference type="RefSeq" id="XP_013774442.1">
    <property type="nucleotide sequence ID" value="XM_013918988.2"/>
</dbReference>
<feature type="domain" description="Potassium channel" evidence="10">
    <location>
        <begin position="125"/>
        <end position="183"/>
    </location>
</feature>
<dbReference type="Gene3D" id="1.10.287.70">
    <property type="match status" value="1"/>
</dbReference>
<feature type="transmembrane region" description="Helical" evidence="9">
    <location>
        <begin position="386"/>
        <end position="409"/>
    </location>
</feature>
<dbReference type="Proteomes" id="UP000694941">
    <property type="component" value="Unplaced"/>
</dbReference>
<dbReference type="InterPro" id="IPR013099">
    <property type="entry name" value="K_chnl_dom"/>
</dbReference>
<evidence type="ECO:0000256" key="7">
    <source>
        <dbReference type="ARBA" id="ARBA00023303"/>
    </source>
</evidence>
<organism evidence="11 12">
    <name type="scientific">Limulus polyphemus</name>
    <name type="common">Atlantic horseshoe crab</name>
    <dbReference type="NCBI Taxonomy" id="6850"/>
    <lineage>
        <taxon>Eukaryota</taxon>
        <taxon>Metazoa</taxon>
        <taxon>Ecdysozoa</taxon>
        <taxon>Arthropoda</taxon>
        <taxon>Chelicerata</taxon>
        <taxon>Merostomata</taxon>
        <taxon>Xiphosura</taxon>
        <taxon>Limulidae</taxon>
        <taxon>Limulus</taxon>
    </lineage>
</organism>
<dbReference type="InterPro" id="IPR003280">
    <property type="entry name" value="2pore_dom_K_chnl"/>
</dbReference>
<sequence length="434" mass="48755">MPELPTVPSNHRLYQCDRCKRFLRSFTAHLFSHIGLCGLVIGYAIVGAFTFESLEATHEITKRSQISKFRENCLEDLWEITNNLNVLYQENWTVAVAGRLKDFEQTVVNAVKNEGYIGKDTTDVELQWSFPGALLYSITVITTIGYGNIAPKTDIGKVVTIFYALFGIPLMLLCLTNIGDLLARSFKFGYSRLCCALCRQKRLSQDQVTKKGVSMSQAKPVEDKTVQRMKEEKCPVSTIDVVVDATRVALEQDNNEPDGSPKYEVTEEDMFQDDAQMRHQTILRPTHSTSLTNKVITSAQDHQSPNNIVTKEQAFRDNKNIVEERVPIYLVLLLVTGYICGGAILFSLWENWSFLNGAYFCFITLSTIGFGDLVPGTDIFDTREQAKLIICCFYLIIGLAIIAMSFNLVQEEAVIKCKTIARNLGILSADNDSN</sequence>
<feature type="transmembrane region" description="Helical" evidence="9">
    <location>
        <begin position="161"/>
        <end position="183"/>
    </location>
</feature>
<reference evidence="12" key="1">
    <citation type="submission" date="2025-08" db="UniProtKB">
        <authorList>
            <consortium name="RefSeq"/>
        </authorList>
    </citation>
    <scope>IDENTIFICATION</scope>
    <source>
        <tissue evidence="12">Muscle</tissue>
    </source>
</reference>
<accession>A0ABM1B456</accession>
<keyword evidence="3 8" id="KW-0812">Transmembrane</keyword>
<evidence type="ECO:0000256" key="2">
    <source>
        <dbReference type="ARBA" id="ARBA00022448"/>
    </source>
</evidence>
<evidence type="ECO:0000256" key="3">
    <source>
        <dbReference type="ARBA" id="ARBA00022692"/>
    </source>
</evidence>
<feature type="domain" description="Potassium channel" evidence="10">
    <location>
        <begin position="334"/>
        <end position="411"/>
    </location>
</feature>
<feature type="transmembrane region" description="Helical" evidence="9">
    <location>
        <begin position="30"/>
        <end position="54"/>
    </location>
</feature>
<comment type="similarity">
    <text evidence="8">Belongs to the two pore domain potassium channel (TC 1.A.1.8) family.</text>
</comment>
<gene>
    <name evidence="12" type="primary">LOC106459368</name>
</gene>
<keyword evidence="5 8" id="KW-0406">Ion transport</keyword>
<keyword evidence="11" id="KW-1185">Reference proteome</keyword>
<evidence type="ECO:0000256" key="4">
    <source>
        <dbReference type="ARBA" id="ARBA00022989"/>
    </source>
</evidence>
<feature type="transmembrane region" description="Helical" evidence="9">
    <location>
        <begin position="354"/>
        <end position="374"/>
    </location>
</feature>
<evidence type="ECO:0000313" key="11">
    <source>
        <dbReference type="Proteomes" id="UP000694941"/>
    </source>
</evidence>
<protein>
    <submittedName>
        <fullName evidence="12">TWiK family of potassium channels protein 18-like</fullName>
    </submittedName>
</protein>
<evidence type="ECO:0000256" key="9">
    <source>
        <dbReference type="SAM" id="Phobius"/>
    </source>
</evidence>
<keyword evidence="6 9" id="KW-0472">Membrane</keyword>
<dbReference type="SUPFAM" id="SSF81324">
    <property type="entry name" value="Voltage-gated potassium channels"/>
    <property type="match status" value="2"/>
</dbReference>
<dbReference type="Pfam" id="PF07885">
    <property type="entry name" value="Ion_trans_2"/>
    <property type="match status" value="2"/>
</dbReference>
<evidence type="ECO:0000256" key="6">
    <source>
        <dbReference type="ARBA" id="ARBA00023136"/>
    </source>
</evidence>
<comment type="subcellular location">
    <subcellularLocation>
        <location evidence="1">Membrane</location>
        <topology evidence="1">Multi-pass membrane protein</topology>
    </subcellularLocation>
</comment>
<evidence type="ECO:0000256" key="5">
    <source>
        <dbReference type="ARBA" id="ARBA00023065"/>
    </source>
</evidence>
<dbReference type="GeneID" id="106459368"/>
<evidence type="ECO:0000259" key="10">
    <source>
        <dbReference type="Pfam" id="PF07885"/>
    </source>
</evidence>
<keyword evidence="4 9" id="KW-1133">Transmembrane helix</keyword>
<evidence type="ECO:0000313" key="12">
    <source>
        <dbReference type="RefSeq" id="XP_013774442.1"/>
    </source>
</evidence>
<dbReference type="PRINTS" id="PR01333">
    <property type="entry name" value="2POREKCHANEL"/>
</dbReference>
<name>A0ABM1B456_LIMPO</name>
<dbReference type="PANTHER" id="PTHR11003:SF352">
    <property type="entry name" value="BCDNA.GH04802-RELATED"/>
    <property type="match status" value="1"/>
</dbReference>